<comment type="caution">
    <text evidence="2">The sequence shown here is derived from an EMBL/GenBank/DDBJ whole genome shotgun (WGS) entry which is preliminary data.</text>
</comment>
<name>A0A0F9TLM6_9ZZZZ</name>
<sequence>MNRYPGTPLFLERRSYRFRRMMDAVRLLPFIVLAFWMVPLLWPVHETATAETVPMSHALRYIFGAWLAAVILCFVLWRRTSSQIEQENKG</sequence>
<reference evidence="2" key="1">
    <citation type="journal article" date="2015" name="Nature">
        <title>Complex archaea that bridge the gap between prokaryotes and eukaryotes.</title>
        <authorList>
            <person name="Spang A."/>
            <person name="Saw J.H."/>
            <person name="Jorgensen S.L."/>
            <person name="Zaremba-Niedzwiedzka K."/>
            <person name="Martijn J."/>
            <person name="Lind A.E."/>
            <person name="van Eijk R."/>
            <person name="Schleper C."/>
            <person name="Guy L."/>
            <person name="Ettema T.J."/>
        </authorList>
    </citation>
    <scope>NUCLEOTIDE SEQUENCE</scope>
</reference>
<feature type="transmembrane region" description="Helical" evidence="1">
    <location>
        <begin position="21"/>
        <end position="38"/>
    </location>
</feature>
<evidence type="ECO:0000256" key="1">
    <source>
        <dbReference type="SAM" id="Phobius"/>
    </source>
</evidence>
<evidence type="ECO:0000313" key="2">
    <source>
        <dbReference type="EMBL" id="KKN49976.1"/>
    </source>
</evidence>
<protein>
    <submittedName>
        <fullName evidence="2">Uncharacterized protein</fullName>
    </submittedName>
</protein>
<accession>A0A0F9TLM6</accession>
<dbReference type="EMBL" id="LAZR01001141">
    <property type="protein sequence ID" value="KKN49976.1"/>
    <property type="molecule type" value="Genomic_DNA"/>
</dbReference>
<organism evidence="2">
    <name type="scientific">marine sediment metagenome</name>
    <dbReference type="NCBI Taxonomy" id="412755"/>
    <lineage>
        <taxon>unclassified sequences</taxon>
        <taxon>metagenomes</taxon>
        <taxon>ecological metagenomes</taxon>
    </lineage>
</organism>
<keyword evidence="1" id="KW-0472">Membrane</keyword>
<gene>
    <name evidence="2" type="ORF">LCGC14_0637240</name>
</gene>
<keyword evidence="1" id="KW-1133">Transmembrane helix</keyword>
<feature type="transmembrane region" description="Helical" evidence="1">
    <location>
        <begin position="58"/>
        <end position="77"/>
    </location>
</feature>
<keyword evidence="1" id="KW-0812">Transmembrane</keyword>
<dbReference type="AlphaFoldDB" id="A0A0F9TLM6"/>
<proteinExistence type="predicted"/>